<keyword evidence="2" id="KW-1185">Reference proteome</keyword>
<reference evidence="3" key="3">
    <citation type="submission" date="2025-08" db="UniProtKB">
        <authorList>
            <consortium name="RefSeq"/>
        </authorList>
    </citation>
    <scope>IDENTIFICATION</scope>
    <source>
        <strain evidence="3">CBS 342.82</strain>
    </source>
</reference>
<name>A0A6J3LWM7_9PEZI</name>
<dbReference type="AlphaFoldDB" id="A0A6J3LWM7"/>
<evidence type="ECO:0000313" key="2">
    <source>
        <dbReference type="Proteomes" id="UP000504637"/>
    </source>
</evidence>
<dbReference type="Proteomes" id="UP000504637">
    <property type="component" value="Unplaced"/>
</dbReference>
<gene>
    <name evidence="3" type="ORF">K489DRAFT_412402</name>
</gene>
<reference evidence="3" key="2">
    <citation type="submission" date="2020-04" db="EMBL/GenBank/DDBJ databases">
        <authorList>
            <consortium name="NCBI Genome Project"/>
        </authorList>
    </citation>
    <scope>NUCLEOTIDE SEQUENCE</scope>
    <source>
        <strain evidence="3">CBS 342.82</strain>
    </source>
</reference>
<organism evidence="3">
    <name type="scientific">Dissoconium aciculare CBS 342.82</name>
    <dbReference type="NCBI Taxonomy" id="1314786"/>
    <lineage>
        <taxon>Eukaryota</taxon>
        <taxon>Fungi</taxon>
        <taxon>Dikarya</taxon>
        <taxon>Ascomycota</taxon>
        <taxon>Pezizomycotina</taxon>
        <taxon>Dothideomycetes</taxon>
        <taxon>Dothideomycetidae</taxon>
        <taxon>Mycosphaerellales</taxon>
        <taxon>Dissoconiaceae</taxon>
        <taxon>Dissoconium</taxon>
    </lineage>
</organism>
<reference evidence="3" key="1">
    <citation type="submission" date="2020-01" db="EMBL/GenBank/DDBJ databases">
        <authorList>
            <consortium name="DOE Joint Genome Institute"/>
            <person name="Haridas S."/>
            <person name="Albert R."/>
            <person name="Binder M."/>
            <person name="Bloem J."/>
            <person name="Labutti K."/>
            <person name="Salamov A."/>
            <person name="Andreopoulos B."/>
            <person name="Baker S.E."/>
            <person name="Barry K."/>
            <person name="Bills G."/>
            <person name="Bluhm B.H."/>
            <person name="Cannon C."/>
            <person name="Castanera R."/>
            <person name="Culley D.E."/>
            <person name="Daum C."/>
            <person name="Ezra D."/>
            <person name="Gonzalez J.B."/>
            <person name="Henrissat B."/>
            <person name="Kuo A."/>
            <person name="Liang C."/>
            <person name="Lipzen A."/>
            <person name="Lutzoni F."/>
            <person name="Magnuson J."/>
            <person name="Mondo S."/>
            <person name="Nolan M."/>
            <person name="Ohm R."/>
            <person name="Pangilinan J."/>
            <person name="Park H.-J."/>
            <person name="Ramirez L."/>
            <person name="Alfaro M."/>
            <person name="Sun H."/>
            <person name="Tritt A."/>
            <person name="Yoshinaga Y."/>
            <person name="Zwiers L.-H."/>
            <person name="Turgeon B.G."/>
            <person name="Goodwin S.B."/>
            <person name="Spatafora J.W."/>
            <person name="Crous P.W."/>
            <person name="Grigoriev I.V."/>
        </authorList>
    </citation>
    <scope>NUCLEOTIDE SEQUENCE</scope>
    <source>
        <strain evidence="3">CBS 342.82</strain>
    </source>
</reference>
<feature type="region of interest" description="Disordered" evidence="1">
    <location>
        <begin position="34"/>
        <end position="110"/>
    </location>
</feature>
<evidence type="ECO:0000256" key="1">
    <source>
        <dbReference type="SAM" id="MobiDB-lite"/>
    </source>
</evidence>
<dbReference type="GeneID" id="54365724"/>
<proteinExistence type="predicted"/>
<accession>A0A6J3LWM7</accession>
<dbReference type="RefSeq" id="XP_033456725.1">
    <property type="nucleotide sequence ID" value="XM_033607925.1"/>
</dbReference>
<evidence type="ECO:0000313" key="3">
    <source>
        <dbReference type="RefSeq" id="XP_033456725.1"/>
    </source>
</evidence>
<sequence>MSNDLSEGYLLDNNALQFDVDALGDRQIVPQQALIAPTQNFSPGARGRFSNTEDSPSRRPTFPQIRAGPRRQLRSRPSGVLQQLHTEAPAVNRAPARPSRQPSAHPPSNMDQRFLASIHMLSQRIDILFDALYTFYELCEPGANESADANYAQRLGRIFEYLREYEDSLLQQT</sequence>
<protein>
    <submittedName>
        <fullName evidence="3">Uncharacterized protein</fullName>
    </submittedName>
</protein>